<organism evidence="3 4">
    <name type="scientific">Corynebacterium occultum</name>
    <dbReference type="NCBI Taxonomy" id="2675219"/>
    <lineage>
        <taxon>Bacteria</taxon>
        <taxon>Bacillati</taxon>
        <taxon>Actinomycetota</taxon>
        <taxon>Actinomycetes</taxon>
        <taxon>Mycobacteriales</taxon>
        <taxon>Corynebacteriaceae</taxon>
        <taxon>Corynebacterium</taxon>
    </lineage>
</organism>
<proteinExistence type="predicted"/>
<dbReference type="Pfam" id="PF00403">
    <property type="entry name" value="HMA"/>
    <property type="match status" value="1"/>
</dbReference>
<dbReference type="EMBL" id="CP046455">
    <property type="protein sequence ID" value="QGU08606.1"/>
    <property type="molecule type" value="Genomic_DNA"/>
</dbReference>
<dbReference type="AlphaFoldDB" id="A0A6B8WCJ1"/>
<dbReference type="PROSITE" id="PS01047">
    <property type="entry name" value="HMA_1"/>
    <property type="match status" value="1"/>
</dbReference>
<dbReference type="KEGG" id="cok:COCCU_13580"/>
<dbReference type="InterPro" id="IPR036163">
    <property type="entry name" value="HMA_dom_sf"/>
</dbReference>
<keyword evidence="4" id="KW-1185">Reference proteome</keyword>
<dbReference type="GO" id="GO:0006825">
    <property type="term" value="P:copper ion transport"/>
    <property type="evidence" value="ECO:0007669"/>
    <property type="project" value="InterPro"/>
</dbReference>
<dbReference type="PROSITE" id="PS50846">
    <property type="entry name" value="HMA_2"/>
    <property type="match status" value="1"/>
</dbReference>
<dbReference type="GO" id="GO:0005507">
    <property type="term" value="F:copper ion binding"/>
    <property type="evidence" value="ECO:0007669"/>
    <property type="project" value="InterPro"/>
</dbReference>
<dbReference type="RefSeq" id="WP_197088374.1">
    <property type="nucleotide sequence ID" value="NZ_CP046455.1"/>
</dbReference>
<evidence type="ECO:0000313" key="4">
    <source>
        <dbReference type="Proteomes" id="UP000424462"/>
    </source>
</evidence>
<dbReference type="InterPro" id="IPR017969">
    <property type="entry name" value="Heavy-metal-associated_CS"/>
</dbReference>
<dbReference type="Proteomes" id="UP000424462">
    <property type="component" value="Chromosome"/>
</dbReference>
<keyword evidence="1" id="KW-0479">Metal-binding</keyword>
<sequence>MTKNYVVEGMTCEHCISAVTDEITEVKGTQGVDVDLATGNVAVTGEGFSDEAIVAAVAEAGYKVRD</sequence>
<evidence type="ECO:0000313" key="3">
    <source>
        <dbReference type="EMBL" id="QGU08606.1"/>
    </source>
</evidence>
<evidence type="ECO:0000259" key="2">
    <source>
        <dbReference type="PROSITE" id="PS50846"/>
    </source>
</evidence>
<feature type="domain" description="HMA" evidence="2">
    <location>
        <begin position="1"/>
        <end position="65"/>
    </location>
</feature>
<reference evidence="3 4" key="1">
    <citation type="submission" date="2019-11" db="EMBL/GenBank/DDBJ databases">
        <title>Complete genome sequence of Corynebacterium kalinowskii 1959, a novel Corynebacterium species isolated from soil of a small paddock in Vilsendorf, Germany.</title>
        <authorList>
            <person name="Schaffert L."/>
            <person name="Ruwe M."/>
            <person name="Milse J."/>
            <person name="Hanuschka K."/>
            <person name="Ortseifen V."/>
            <person name="Droste J."/>
            <person name="Brandt D."/>
            <person name="Schlueter L."/>
            <person name="Kutter Y."/>
            <person name="Vinke S."/>
            <person name="Viehoefer P."/>
            <person name="Jacob L."/>
            <person name="Luebke N.-C."/>
            <person name="Schulte-Berndt E."/>
            <person name="Hain C."/>
            <person name="Linder M."/>
            <person name="Schmidt P."/>
            <person name="Wollenschlaeger L."/>
            <person name="Luttermann T."/>
            <person name="Thieme E."/>
            <person name="Hassa J."/>
            <person name="Haak M."/>
            <person name="Wittchen M."/>
            <person name="Mentz A."/>
            <person name="Persicke M."/>
            <person name="Busche T."/>
            <person name="Ruckert C."/>
        </authorList>
    </citation>
    <scope>NUCLEOTIDE SEQUENCE [LARGE SCALE GENOMIC DNA]</scope>
    <source>
        <strain evidence="3 4">2039</strain>
    </source>
</reference>
<dbReference type="InterPro" id="IPR000428">
    <property type="entry name" value="Cu-bd"/>
</dbReference>
<evidence type="ECO:0000256" key="1">
    <source>
        <dbReference type="ARBA" id="ARBA00022723"/>
    </source>
</evidence>
<accession>A0A6B8WCJ1</accession>
<dbReference type="Gene3D" id="3.30.70.100">
    <property type="match status" value="1"/>
</dbReference>
<name>A0A6B8WCJ1_9CORY</name>
<dbReference type="CDD" id="cd00371">
    <property type="entry name" value="HMA"/>
    <property type="match status" value="1"/>
</dbReference>
<protein>
    <submittedName>
        <fullName evidence="3">Copper chaperone CopZ</fullName>
    </submittedName>
</protein>
<dbReference type="InterPro" id="IPR006121">
    <property type="entry name" value="HMA_dom"/>
</dbReference>
<dbReference type="SUPFAM" id="SSF55008">
    <property type="entry name" value="HMA, heavy metal-associated domain"/>
    <property type="match status" value="1"/>
</dbReference>
<dbReference type="PRINTS" id="PR00944">
    <property type="entry name" value="CUEXPORT"/>
</dbReference>
<gene>
    <name evidence="3" type="primary">copZ2</name>
    <name evidence="3" type="ORF">COCCU_13580</name>
</gene>